<feature type="domain" description="DUF2087" evidence="1">
    <location>
        <begin position="60"/>
        <end position="127"/>
    </location>
</feature>
<dbReference type="eggNOG" id="COG3860">
    <property type="taxonomic scope" value="Bacteria"/>
</dbReference>
<evidence type="ECO:0000313" key="3">
    <source>
        <dbReference type="Proteomes" id="UP000023067"/>
    </source>
</evidence>
<name>Z9JRK4_9MICO</name>
<protein>
    <recommendedName>
        <fullName evidence="1">DUF2087 domain-containing protein</fullName>
    </recommendedName>
</protein>
<dbReference type="Pfam" id="PF09860">
    <property type="entry name" value="DUF2087"/>
    <property type="match status" value="1"/>
</dbReference>
<accession>Z9JRK4</accession>
<dbReference type="Proteomes" id="UP000023067">
    <property type="component" value="Unassembled WGS sequence"/>
</dbReference>
<dbReference type="AlphaFoldDB" id="Z9JRK4"/>
<dbReference type="OrthoDB" id="529288at2"/>
<sequence length="175" mass="19540">MTRDSDLKKHVRARMARTGENYTSARAALLAEQAVRPADREAAARAEHARLIRPFLRDGRLLGMPARRRARTAVMLEILARFAPGEVYDETQVGEVLEAVHEDVAFLRRELVDLGYLEREADGAAYRVAARVPRREGNMVQEITQWERLWLPRFIASGASVAPGSPEGPGAPAER</sequence>
<gene>
    <name evidence="2" type="ORF">BF93_01945</name>
</gene>
<evidence type="ECO:0000259" key="1">
    <source>
        <dbReference type="Pfam" id="PF09860"/>
    </source>
</evidence>
<proteinExistence type="predicted"/>
<dbReference type="RefSeq" id="WP_051486905.1">
    <property type="nucleotide sequence ID" value="NZ_BAAAOW010000002.1"/>
</dbReference>
<evidence type="ECO:0000313" key="2">
    <source>
        <dbReference type="EMBL" id="EWS80638.1"/>
    </source>
</evidence>
<dbReference type="EMBL" id="JDYK01000013">
    <property type="protein sequence ID" value="EWS80638.1"/>
    <property type="molecule type" value="Genomic_DNA"/>
</dbReference>
<comment type="caution">
    <text evidence="2">The sequence shown here is derived from an EMBL/GenBank/DDBJ whole genome shotgun (WGS) entry which is preliminary data.</text>
</comment>
<dbReference type="HOGENOM" id="CLU_1720432_0_0_11"/>
<dbReference type="InterPro" id="IPR018656">
    <property type="entry name" value="DUF2087"/>
</dbReference>
<reference evidence="2 3" key="1">
    <citation type="submission" date="2014-02" db="EMBL/GenBank/DDBJ databases">
        <title>Genome sequence of Brachybacterium phenoliresistens strain W13A50.</title>
        <authorList>
            <person name="Wang X."/>
        </authorList>
    </citation>
    <scope>NUCLEOTIDE SEQUENCE [LARGE SCALE GENOMIC DNA]</scope>
    <source>
        <strain evidence="2 3">W13A50</strain>
    </source>
</reference>
<dbReference type="PATRIC" id="fig|396014.3.peg.2425"/>
<organism evidence="2 3">
    <name type="scientific">Brachybacterium phenoliresistens</name>
    <dbReference type="NCBI Taxonomy" id="396014"/>
    <lineage>
        <taxon>Bacteria</taxon>
        <taxon>Bacillati</taxon>
        <taxon>Actinomycetota</taxon>
        <taxon>Actinomycetes</taxon>
        <taxon>Micrococcales</taxon>
        <taxon>Dermabacteraceae</taxon>
        <taxon>Brachybacterium</taxon>
    </lineage>
</organism>
<dbReference type="STRING" id="396014.BF93_01945"/>
<keyword evidence="3" id="KW-1185">Reference proteome</keyword>